<dbReference type="InterPro" id="IPR028994">
    <property type="entry name" value="Integrin_alpha_N"/>
</dbReference>
<dbReference type="Gene3D" id="2.130.10.130">
    <property type="entry name" value="Integrin alpha, N-terminal"/>
    <property type="match status" value="1"/>
</dbReference>
<organism evidence="2">
    <name type="scientific">marine metagenome</name>
    <dbReference type="NCBI Taxonomy" id="408172"/>
    <lineage>
        <taxon>unclassified sequences</taxon>
        <taxon>metagenomes</taxon>
        <taxon>ecological metagenomes</taxon>
    </lineage>
</organism>
<dbReference type="PANTHER" id="PTHR16026">
    <property type="entry name" value="CARTILAGE ACIDIC PROTEIN 1"/>
    <property type="match status" value="1"/>
</dbReference>
<dbReference type="PANTHER" id="PTHR16026:SF0">
    <property type="entry name" value="CARTILAGE ACIDIC PROTEIN 1"/>
    <property type="match status" value="1"/>
</dbReference>
<proteinExistence type="predicted"/>
<feature type="non-terminal residue" evidence="2">
    <location>
        <position position="299"/>
    </location>
</feature>
<evidence type="ECO:0000313" key="2">
    <source>
        <dbReference type="EMBL" id="SVA98814.1"/>
    </source>
</evidence>
<protein>
    <recommendedName>
        <fullName evidence="3">ASPIC/UnbV domain-containing protein</fullName>
    </recommendedName>
</protein>
<keyword evidence="1" id="KW-0732">Signal</keyword>
<dbReference type="InterPro" id="IPR027039">
    <property type="entry name" value="Crtac1"/>
</dbReference>
<evidence type="ECO:0000256" key="1">
    <source>
        <dbReference type="ARBA" id="ARBA00022729"/>
    </source>
</evidence>
<evidence type="ECO:0008006" key="3">
    <source>
        <dbReference type="Google" id="ProtNLM"/>
    </source>
</evidence>
<reference evidence="2" key="1">
    <citation type="submission" date="2018-05" db="EMBL/GenBank/DDBJ databases">
        <authorList>
            <person name="Lanie J.A."/>
            <person name="Ng W.-L."/>
            <person name="Kazmierczak K.M."/>
            <person name="Andrzejewski T.M."/>
            <person name="Davidsen T.M."/>
            <person name="Wayne K.J."/>
            <person name="Tettelin H."/>
            <person name="Glass J.I."/>
            <person name="Rusch D."/>
            <person name="Podicherti R."/>
            <person name="Tsui H.-C.T."/>
            <person name="Winkler M.E."/>
        </authorList>
    </citation>
    <scope>NUCLEOTIDE SEQUENCE</scope>
</reference>
<gene>
    <name evidence="2" type="ORF">METZ01_LOCUS151668</name>
</gene>
<sequence length="299" mass="31642">MPDCRAANIAFALLLTVCLFGLGKRTVSAAPLQWHDLGHYREAKVNRPLDQAPGFSLLSAKASGVEFTNRLARARMVNANLLNGAGVAAGDVDGDGLCDLYLCSLDGDNGLFKNLGDWKFKNITVDAGVGAQGMSSTGAAFGDLDGDGDLDLFVTSCGGPNALFINDGTGRFTNRTKAAGVEAMKIGSTSVAMSDVDGDGDLDIYVANYGETSVLRSGGSVSVRTINGKQVVTGRYANRIRIIGGDMVEVGEPDFLYFNDGSGNFTKVDWTGGNWLDETGKPIKKEFWDLGLSVMIRDV</sequence>
<accession>A0A382ABQ5</accession>
<dbReference type="SUPFAM" id="SSF69318">
    <property type="entry name" value="Integrin alpha N-terminal domain"/>
    <property type="match status" value="1"/>
</dbReference>
<dbReference type="InterPro" id="IPR013517">
    <property type="entry name" value="FG-GAP"/>
</dbReference>
<dbReference type="AlphaFoldDB" id="A0A382ABQ5"/>
<dbReference type="EMBL" id="UINC01024684">
    <property type="protein sequence ID" value="SVA98814.1"/>
    <property type="molecule type" value="Genomic_DNA"/>
</dbReference>
<name>A0A382ABQ5_9ZZZZ</name>
<dbReference type="Pfam" id="PF13517">
    <property type="entry name" value="FG-GAP_3"/>
    <property type="match status" value="1"/>
</dbReference>